<name>A0A328AAS4_9CAUL</name>
<dbReference type="EMBL" id="QFYQ01000002">
    <property type="protein sequence ID" value="RAK51863.1"/>
    <property type="molecule type" value="Genomic_DNA"/>
</dbReference>
<dbReference type="OrthoDB" id="21302at2"/>
<keyword evidence="2" id="KW-1185">Reference proteome</keyword>
<reference evidence="2" key="1">
    <citation type="submission" date="2018-05" db="EMBL/GenBank/DDBJ databases">
        <authorList>
            <person name="Li X."/>
        </authorList>
    </citation>
    <scope>NUCLEOTIDE SEQUENCE [LARGE SCALE GENOMIC DNA]</scope>
    <source>
        <strain evidence="2">LX32</strain>
    </source>
</reference>
<dbReference type="Proteomes" id="UP000249254">
    <property type="component" value="Unassembled WGS sequence"/>
</dbReference>
<protein>
    <submittedName>
        <fullName evidence="1">3-deoxy-D-manno-oct-2-ulosonic acid (Kdo) hydroxylase</fullName>
    </submittedName>
</protein>
<organism evidence="1 2">
    <name type="scientific">Phenylobacterium soli</name>
    <dbReference type="NCBI Taxonomy" id="2170551"/>
    <lineage>
        <taxon>Bacteria</taxon>
        <taxon>Pseudomonadati</taxon>
        <taxon>Pseudomonadota</taxon>
        <taxon>Alphaproteobacteria</taxon>
        <taxon>Caulobacterales</taxon>
        <taxon>Caulobacteraceae</taxon>
        <taxon>Phenylobacterium</taxon>
    </lineage>
</organism>
<evidence type="ECO:0000313" key="1">
    <source>
        <dbReference type="EMBL" id="RAK51863.1"/>
    </source>
</evidence>
<proteinExistence type="predicted"/>
<sequence length="308" mass="33441">MGRGAALGPLAAGPATPYPRAMSAAPSSPVATLSRQAAPKDAARLLEHGSVVLIPDLDFDIAGFEGAMYAEVSDAGTKNVSYNPATGELKGTTAEGPVRDQLTEIVARYSTWATDLVREVLPAYADGLQIGRTSYRPRAADHNLSKRKDDRRLHLDAFPANPVQGRRILRVFRNVNPNGEARHWRVGEPMADHAQRFLPRTHGMAPGQAMLMRTLGLTKGRRTAYDNLMLQLHDLSKEDDAYQADAPCEHVSFPPGATWMVFTDGVVHAAMGGRYAFEQTFYVPVSAMVDPPASPLRTLERLTGKALA</sequence>
<dbReference type="AlphaFoldDB" id="A0A328AAS4"/>
<evidence type="ECO:0000313" key="2">
    <source>
        <dbReference type="Proteomes" id="UP000249254"/>
    </source>
</evidence>
<dbReference type="Pfam" id="PF11004">
    <property type="entry name" value="Kdo_hydroxy"/>
    <property type="match status" value="1"/>
</dbReference>
<accession>A0A328AAS4</accession>
<comment type="caution">
    <text evidence="1">The sequence shown here is derived from an EMBL/GenBank/DDBJ whole genome shotgun (WGS) entry which is preliminary data.</text>
</comment>
<gene>
    <name evidence="1" type="ORF">DJ017_18790</name>
</gene>
<dbReference type="InterPro" id="IPR021266">
    <property type="entry name" value="Kdo_hydroxlase"/>
</dbReference>